<dbReference type="Proteomes" id="UP001165378">
    <property type="component" value="Unassembled WGS sequence"/>
</dbReference>
<feature type="region of interest" description="Disordered" evidence="1">
    <location>
        <begin position="206"/>
        <end position="234"/>
    </location>
</feature>
<dbReference type="GO" id="GO:0030170">
    <property type="term" value="F:pyridoxal phosphate binding"/>
    <property type="evidence" value="ECO:0007669"/>
    <property type="project" value="InterPro"/>
</dbReference>
<dbReference type="Pfam" id="PF03473">
    <property type="entry name" value="MOSC"/>
    <property type="match status" value="1"/>
</dbReference>
<feature type="compositionally biased region" description="Polar residues" evidence="1">
    <location>
        <begin position="8"/>
        <end position="18"/>
    </location>
</feature>
<accession>A0AA41Q3R1</accession>
<proteinExistence type="predicted"/>
<feature type="compositionally biased region" description="Low complexity" evidence="1">
    <location>
        <begin position="216"/>
        <end position="225"/>
    </location>
</feature>
<reference evidence="3" key="1">
    <citation type="submission" date="2022-01" db="EMBL/GenBank/DDBJ databases">
        <title>Genome-Based Taxonomic Classification of the Phylum Actinobacteria.</title>
        <authorList>
            <person name="Gao Y."/>
        </authorList>
    </citation>
    <scope>NUCLEOTIDE SEQUENCE</scope>
    <source>
        <strain evidence="3">KLBMP 8922</strain>
    </source>
</reference>
<evidence type="ECO:0000313" key="4">
    <source>
        <dbReference type="Proteomes" id="UP001165378"/>
    </source>
</evidence>
<dbReference type="RefSeq" id="WP_235053870.1">
    <property type="nucleotide sequence ID" value="NZ_JAKFHA010000011.1"/>
</dbReference>
<dbReference type="InterPro" id="IPR052353">
    <property type="entry name" value="Benzoxazolinone_Detox_Enz"/>
</dbReference>
<dbReference type="Gene3D" id="2.40.33.20">
    <property type="entry name" value="PK beta-barrel domain-like"/>
    <property type="match status" value="1"/>
</dbReference>
<dbReference type="GO" id="GO:0003824">
    <property type="term" value="F:catalytic activity"/>
    <property type="evidence" value="ECO:0007669"/>
    <property type="project" value="InterPro"/>
</dbReference>
<organism evidence="3 4">
    <name type="scientific">Yinghuangia soli</name>
    <dbReference type="NCBI Taxonomy" id="2908204"/>
    <lineage>
        <taxon>Bacteria</taxon>
        <taxon>Bacillati</taxon>
        <taxon>Actinomycetota</taxon>
        <taxon>Actinomycetes</taxon>
        <taxon>Kitasatosporales</taxon>
        <taxon>Streptomycetaceae</taxon>
        <taxon>Yinghuangia</taxon>
    </lineage>
</organism>
<dbReference type="InterPro" id="IPR011037">
    <property type="entry name" value="Pyrv_Knase-like_insert_dom_sf"/>
</dbReference>
<protein>
    <submittedName>
        <fullName evidence="3">MOSC domain-containing protein</fullName>
    </submittedName>
</protein>
<dbReference type="AlphaFoldDB" id="A0AA41Q3R1"/>
<evidence type="ECO:0000313" key="3">
    <source>
        <dbReference type="EMBL" id="MCF2529542.1"/>
    </source>
</evidence>
<dbReference type="InterPro" id="IPR005302">
    <property type="entry name" value="MoCF_Sase_C"/>
</dbReference>
<dbReference type="PANTHER" id="PTHR30212">
    <property type="entry name" value="PROTEIN YIIM"/>
    <property type="match status" value="1"/>
</dbReference>
<keyword evidence="4" id="KW-1185">Reference proteome</keyword>
<feature type="region of interest" description="Disordered" evidence="1">
    <location>
        <begin position="1"/>
        <end position="24"/>
    </location>
</feature>
<dbReference type="PROSITE" id="PS51340">
    <property type="entry name" value="MOSC"/>
    <property type="match status" value="1"/>
</dbReference>
<comment type="caution">
    <text evidence="3">The sequence shown here is derived from an EMBL/GenBank/DDBJ whole genome shotgun (WGS) entry which is preliminary data.</text>
</comment>
<sequence length="234" mass="25128">MPELKSVKSVNIGTATPTEHSDMAVTGIDKRAVDGPVRLTAPAEGSGVAGDAICDLRHHGGPDQAVYAFAWEDLTAWSDRIEAEIRPGIFGENLTTVGIDVTGAVIGERWRVGSALLEVSVPRIPCRTFAGFLGERGWIKRFTQDARPGAYLRVLEPGEVRAGDTVEIVHRPGHGVDIGTVFRAVTSEPDLLGKLVDIEELPQKIRDKARKRTDADSGADGADQDIPSRLTDAD</sequence>
<dbReference type="GO" id="GO:0030151">
    <property type="term" value="F:molybdenum ion binding"/>
    <property type="evidence" value="ECO:0007669"/>
    <property type="project" value="InterPro"/>
</dbReference>
<evidence type="ECO:0000256" key="1">
    <source>
        <dbReference type="SAM" id="MobiDB-lite"/>
    </source>
</evidence>
<gene>
    <name evidence="3" type="ORF">LZ495_20300</name>
</gene>
<evidence type="ECO:0000259" key="2">
    <source>
        <dbReference type="PROSITE" id="PS51340"/>
    </source>
</evidence>
<name>A0AA41Q3R1_9ACTN</name>
<dbReference type="PANTHER" id="PTHR30212:SF2">
    <property type="entry name" value="PROTEIN YIIM"/>
    <property type="match status" value="1"/>
</dbReference>
<feature type="domain" description="MOSC" evidence="2">
    <location>
        <begin position="31"/>
        <end position="169"/>
    </location>
</feature>
<dbReference type="SUPFAM" id="SSF50800">
    <property type="entry name" value="PK beta-barrel domain-like"/>
    <property type="match status" value="1"/>
</dbReference>
<dbReference type="EMBL" id="JAKFHA010000011">
    <property type="protein sequence ID" value="MCF2529542.1"/>
    <property type="molecule type" value="Genomic_DNA"/>
</dbReference>